<proteinExistence type="predicted"/>
<comment type="caution">
    <text evidence="1">The sequence shown here is derived from an EMBL/GenBank/DDBJ whole genome shotgun (WGS) entry which is preliminary data.</text>
</comment>
<name>A0A2T9YJP2_9FUNG</name>
<accession>A0A2T9YJP2</accession>
<organism evidence="1 2">
    <name type="scientific">Furculomyces boomerangus</name>
    <dbReference type="NCBI Taxonomy" id="61424"/>
    <lineage>
        <taxon>Eukaryota</taxon>
        <taxon>Fungi</taxon>
        <taxon>Fungi incertae sedis</taxon>
        <taxon>Zoopagomycota</taxon>
        <taxon>Kickxellomycotina</taxon>
        <taxon>Harpellomycetes</taxon>
        <taxon>Harpellales</taxon>
        <taxon>Harpellaceae</taxon>
        <taxon>Furculomyces</taxon>
    </lineage>
</organism>
<protein>
    <submittedName>
        <fullName evidence="1">Uncharacterized protein</fullName>
    </submittedName>
</protein>
<reference evidence="1 2" key="1">
    <citation type="journal article" date="2018" name="MBio">
        <title>Comparative Genomics Reveals the Core Gene Toolbox for the Fungus-Insect Symbiosis.</title>
        <authorList>
            <person name="Wang Y."/>
            <person name="Stata M."/>
            <person name="Wang W."/>
            <person name="Stajich J.E."/>
            <person name="White M.M."/>
            <person name="Moncalvo J.M."/>
        </authorList>
    </citation>
    <scope>NUCLEOTIDE SEQUENCE [LARGE SCALE GENOMIC DNA]</scope>
    <source>
        <strain evidence="1 2">AUS-77-4</strain>
    </source>
</reference>
<dbReference type="AlphaFoldDB" id="A0A2T9YJP2"/>
<dbReference type="Proteomes" id="UP000245699">
    <property type="component" value="Unassembled WGS sequence"/>
</dbReference>
<sequence length="304" mass="35844">MTESIKESKNVPESFPEETKIQIKSVNPNPFDKLDEYALETIFIHSENPEMSTLSRKLFRVSHEISTSKIFDQKCLFKSTIFTNIFYSRHKKIAKKEELMIELINKGIDIKGGGKYSAINIIFEYEMNNALYMLLRTFKKVKIEYTPEYENPFEPDIFKDDEYYIIEPLISDTDIMGVINGYELYRDENIKMLLNVLEMETIKLDLIKDCGISIEDLFLKDKRKIYLYRNMNTTIDFDRLIKTTILHDQPELTNYIIEYKEYPESKLQELANKVRYNHSIPSNNQAYALVNLYIKESSTKGTPF</sequence>
<evidence type="ECO:0000313" key="1">
    <source>
        <dbReference type="EMBL" id="PVU92562.1"/>
    </source>
</evidence>
<gene>
    <name evidence="1" type="ORF">BB559_003698</name>
</gene>
<evidence type="ECO:0000313" key="2">
    <source>
        <dbReference type="Proteomes" id="UP000245699"/>
    </source>
</evidence>
<keyword evidence="2" id="KW-1185">Reference proteome</keyword>
<dbReference type="EMBL" id="MBFT01000358">
    <property type="protein sequence ID" value="PVU92562.1"/>
    <property type="molecule type" value="Genomic_DNA"/>
</dbReference>